<dbReference type="AlphaFoldDB" id="A0A1N6J4F5"/>
<organism evidence="1 2">
    <name type="scientific">Chryseobacterium scophthalmum</name>
    <dbReference type="NCBI Taxonomy" id="59733"/>
    <lineage>
        <taxon>Bacteria</taxon>
        <taxon>Pseudomonadati</taxon>
        <taxon>Bacteroidota</taxon>
        <taxon>Flavobacteriia</taxon>
        <taxon>Flavobacteriales</taxon>
        <taxon>Weeksellaceae</taxon>
        <taxon>Chryseobacterium group</taxon>
        <taxon>Chryseobacterium</taxon>
    </lineage>
</organism>
<name>A0A1N6J4F5_9FLAO</name>
<proteinExistence type="predicted"/>
<dbReference type="RefSeq" id="WP_074232230.1">
    <property type="nucleotide sequence ID" value="NZ_FSRQ01000006.1"/>
</dbReference>
<evidence type="ECO:0000313" key="1">
    <source>
        <dbReference type="EMBL" id="SIO39122.1"/>
    </source>
</evidence>
<accession>A0A1N6J4F5</accession>
<reference evidence="2" key="1">
    <citation type="submission" date="2016-12" db="EMBL/GenBank/DDBJ databases">
        <authorList>
            <person name="Varghese N."/>
            <person name="Submissions S."/>
        </authorList>
    </citation>
    <scope>NUCLEOTIDE SEQUENCE [LARGE SCALE GENOMIC DNA]</scope>
    <source>
        <strain evidence="2">DSM 16779</strain>
    </source>
</reference>
<gene>
    <name evidence="1" type="ORF">SAMN05421769_4079</name>
</gene>
<keyword evidence="2" id="KW-1185">Reference proteome</keyword>
<dbReference type="STRING" id="59733.SAMN05421769_4079"/>
<protein>
    <submittedName>
        <fullName evidence="1">Uncharacterized protein</fullName>
    </submittedName>
</protein>
<dbReference type="PANTHER" id="PTHR34204:SF3">
    <property type="entry name" value="ASCH DOMAIN-CONTAINING PROTEIN"/>
    <property type="match status" value="1"/>
</dbReference>
<sequence>MNLFEDYIPLFSKNWKEKYQGILAEEHLKNLSLNIQKFKDKTLDFNLPFFNEEIKIDRDESFNLFTHILDSENSDEMKVKQLEEIPFEHWLNILGQRLTSASLRDENAIPPLKSLLIEACEKSFNQEITIAQRAWEKHVGRMEDQFWGEVKGNNQQKRQIVMEKINFILDHKTWWNVFFHYKHELVFEVREKDGHGIRWSHGGKNLIGFLEGFINESFDT</sequence>
<dbReference type="PANTHER" id="PTHR34204">
    <property type="entry name" value="RNA-BINDING ASCH DOMAIN PROTEIN"/>
    <property type="match status" value="1"/>
</dbReference>
<evidence type="ECO:0000313" key="2">
    <source>
        <dbReference type="Proteomes" id="UP000184782"/>
    </source>
</evidence>
<dbReference type="OrthoDB" id="1866098at2"/>
<dbReference type="EMBL" id="FSRQ01000006">
    <property type="protein sequence ID" value="SIO39122.1"/>
    <property type="molecule type" value="Genomic_DNA"/>
</dbReference>
<dbReference type="Proteomes" id="UP000184782">
    <property type="component" value="Unassembled WGS sequence"/>
</dbReference>